<evidence type="ECO:0000313" key="4">
    <source>
        <dbReference type="Proteomes" id="UP000182517"/>
    </source>
</evidence>
<dbReference type="STRING" id="1842532.A7E78_03855"/>
<dbReference type="KEGG" id="pef:A7E78_03855"/>
<protein>
    <recommendedName>
        <fullName evidence="2">TNase-like domain-containing protein</fullName>
    </recommendedName>
</protein>
<dbReference type="InterPro" id="IPR035437">
    <property type="entry name" value="SNase_OB-fold_sf"/>
</dbReference>
<sequence length="145" mass="16069">MKTSRLLVCIVLLLLASTSLAASSKIYGDVVVAEVTSIYDGDSFKVNLKGYPPIAGERIGIRINGIDTPEMRDNRPEIKALARKAKQYTVQRLREGQQIILRNMKRGKYFRIVADVYVDGSNLGQELISVGLAKPYGGGKKPKWE</sequence>
<feature type="chain" id="PRO_5012091917" description="TNase-like domain-containing protein" evidence="1">
    <location>
        <begin position="22"/>
        <end position="145"/>
    </location>
</feature>
<feature type="domain" description="TNase-like" evidence="2">
    <location>
        <begin position="29"/>
        <end position="136"/>
    </location>
</feature>
<dbReference type="SMART" id="SM00318">
    <property type="entry name" value="SNc"/>
    <property type="match status" value="1"/>
</dbReference>
<feature type="signal peptide" evidence="1">
    <location>
        <begin position="1"/>
        <end position="21"/>
    </location>
</feature>
<keyword evidence="1" id="KW-0732">Signal</keyword>
<dbReference type="InterPro" id="IPR016071">
    <property type="entry name" value="Staphylococal_nuclease_OB-fold"/>
</dbReference>
<keyword evidence="4" id="KW-1185">Reference proteome</keyword>
<dbReference type="Pfam" id="PF00565">
    <property type="entry name" value="SNase"/>
    <property type="match status" value="1"/>
</dbReference>
<gene>
    <name evidence="3" type="ORF">A7E78_03855</name>
</gene>
<dbReference type="RefSeq" id="WP_072283004.1">
    <property type="nucleotide sequence ID" value="NZ_CP015519.1"/>
</dbReference>
<evidence type="ECO:0000259" key="2">
    <source>
        <dbReference type="PROSITE" id="PS50830"/>
    </source>
</evidence>
<accession>A0A1L3GM90</accession>
<proteinExistence type="predicted"/>
<dbReference type="Gene3D" id="2.40.50.90">
    <property type="match status" value="1"/>
</dbReference>
<dbReference type="Proteomes" id="UP000182517">
    <property type="component" value="Chromosome"/>
</dbReference>
<reference evidence="3 4" key="1">
    <citation type="journal article" date="2017" name="Genome Announc.">
        <title>Complete Genome Sequences of Two Acetylene-Fermenting Pelobacter acetylenicus Strains.</title>
        <authorList>
            <person name="Sutton J.M."/>
            <person name="Baesman S.M."/>
            <person name="Fierst J.L."/>
            <person name="Poret-Peterson A.T."/>
            <person name="Oremland R.S."/>
            <person name="Dunlap D.S."/>
            <person name="Akob D.M."/>
        </authorList>
    </citation>
    <scope>NUCLEOTIDE SEQUENCE [LARGE SCALE GENOMIC DNA]</scope>
    <source>
        <strain evidence="3 4">SFB93</strain>
    </source>
</reference>
<organism evidence="3 4">
    <name type="scientific">Syntrophotalea acetylenivorans</name>
    <dbReference type="NCBI Taxonomy" id="1842532"/>
    <lineage>
        <taxon>Bacteria</taxon>
        <taxon>Pseudomonadati</taxon>
        <taxon>Thermodesulfobacteriota</taxon>
        <taxon>Desulfuromonadia</taxon>
        <taxon>Desulfuromonadales</taxon>
        <taxon>Syntrophotaleaceae</taxon>
        <taxon>Syntrophotalea</taxon>
    </lineage>
</organism>
<dbReference type="PROSITE" id="PS50830">
    <property type="entry name" value="TNASE_3"/>
    <property type="match status" value="1"/>
</dbReference>
<name>A0A1L3GM90_9BACT</name>
<evidence type="ECO:0000313" key="3">
    <source>
        <dbReference type="EMBL" id="APG27042.1"/>
    </source>
</evidence>
<evidence type="ECO:0000256" key="1">
    <source>
        <dbReference type="SAM" id="SignalP"/>
    </source>
</evidence>
<dbReference type="AlphaFoldDB" id="A0A1L3GM90"/>
<dbReference type="OrthoDB" id="309040at2"/>
<dbReference type="EMBL" id="CP015519">
    <property type="protein sequence ID" value="APG27042.1"/>
    <property type="molecule type" value="Genomic_DNA"/>
</dbReference>
<dbReference type="SUPFAM" id="SSF50199">
    <property type="entry name" value="Staphylococcal nuclease"/>
    <property type="match status" value="1"/>
</dbReference>